<comment type="caution">
    <text evidence="4">The sequence shown here is derived from an EMBL/GenBank/DDBJ whole genome shotgun (WGS) entry which is preliminary data.</text>
</comment>
<evidence type="ECO:0000313" key="4">
    <source>
        <dbReference type="EMBL" id="MCU9840390.1"/>
    </source>
</evidence>
<feature type="signal peptide" evidence="2">
    <location>
        <begin position="1"/>
        <end position="41"/>
    </location>
</feature>
<dbReference type="InterPro" id="IPR050261">
    <property type="entry name" value="FrsA_esterase"/>
</dbReference>
<evidence type="ECO:0000259" key="3">
    <source>
        <dbReference type="Pfam" id="PF01738"/>
    </source>
</evidence>
<keyword evidence="2" id="KW-0732">Signal</keyword>
<evidence type="ECO:0000256" key="2">
    <source>
        <dbReference type="SAM" id="SignalP"/>
    </source>
</evidence>
<keyword evidence="5" id="KW-1185">Reference proteome</keyword>
<keyword evidence="1 4" id="KW-0378">Hydrolase</keyword>
<feature type="chain" id="PRO_5046703439" evidence="2">
    <location>
        <begin position="42"/>
        <end position="305"/>
    </location>
</feature>
<name>A0ABT2WWX7_9RHOB</name>
<dbReference type="SUPFAM" id="SSF53474">
    <property type="entry name" value="alpha/beta-Hydrolases"/>
    <property type="match status" value="1"/>
</dbReference>
<protein>
    <submittedName>
        <fullName evidence="4">Dienelactone hydrolase family protein</fullName>
    </submittedName>
</protein>
<reference evidence="4 5" key="1">
    <citation type="submission" date="2022-10" db="EMBL/GenBank/DDBJ databases">
        <title>Ruegeria sp. nov., isolated from ocean surface water.</title>
        <authorList>
            <person name="He W."/>
            <person name="Wang L."/>
            <person name="Zhang D.-F."/>
        </authorList>
    </citation>
    <scope>NUCLEOTIDE SEQUENCE [LARGE SCALE GENOMIC DNA]</scope>
    <source>
        <strain evidence="4 5">WL0004</strain>
    </source>
</reference>
<gene>
    <name evidence="4" type="ORF">OEZ49_21785</name>
</gene>
<dbReference type="GO" id="GO:0016787">
    <property type="term" value="F:hydrolase activity"/>
    <property type="evidence" value="ECO:0007669"/>
    <property type="project" value="UniProtKB-KW"/>
</dbReference>
<organism evidence="4 5">
    <name type="scientific">Ruegeria marisflavi</name>
    <dbReference type="NCBI Taxonomy" id="2984152"/>
    <lineage>
        <taxon>Bacteria</taxon>
        <taxon>Pseudomonadati</taxon>
        <taxon>Pseudomonadota</taxon>
        <taxon>Alphaproteobacteria</taxon>
        <taxon>Rhodobacterales</taxon>
        <taxon>Roseobacteraceae</taxon>
        <taxon>Ruegeria</taxon>
    </lineage>
</organism>
<dbReference type="InterPro" id="IPR029058">
    <property type="entry name" value="AB_hydrolase_fold"/>
</dbReference>
<dbReference type="Pfam" id="PF01738">
    <property type="entry name" value="DLH"/>
    <property type="match status" value="1"/>
</dbReference>
<dbReference type="Proteomes" id="UP001321014">
    <property type="component" value="Unassembled WGS sequence"/>
</dbReference>
<accession>A0ABT2WWX7</accession>
<dbReference type="PANTHER" id="PTHR22946:SF9">
    <property type="entry name" value="POLYKETIDE TRANSFERASE AF380"/>
    <property type="match status" value="1"/>
</dbReference>
<evidence type="ECO:0000313" key="5">
    <source>
        <dbReference type="Proteomes" id="UP001321014"/>
    </source>
</evidence>
<dbReference type="EMBL" id="JAOVQN010000036">
    <property type="protein sequence ID" value="MCU9840390.1"/>
    <property type="molecule type" value="Genomic_DNA"/>
</dbReference>
<dbReference type="Gene3D" id="3.40.50.1820">
    <property type="entry name" value="alpha/beta hydrolase"/>
    <property type="match status" value="1"/>
</dbReference>
<dbReference type="PANTHER" id="PTHR22946">
    <property type="entry name" value="DIENELACTONE HYDROLASE DOMAIN-CONTAINING PROTEIN-RELATED"/>
    <property type="match status" value="1"/>
</dbReference>
<evidence type="ECO:0000256" key="1">
    <source>
        <dbReference type="ARBA" id="ARBA00022801"/>
    </source>
</evidence>
<dbReference type="RefSeq" id="WP_263390262.1">
    <property type="nucleotide sequence ID" value="NZ_JAOVQN010000036.1"/>
</dbReference>
<sequence>MHSQRHFSTKSASNRFGVALPLKASLCALAMVLVKTESATAGEQVTFETPPVQPSAFKVRRAAAKGITLEPTPGMTLSGILSIPGGDGPHPTIILLPESIEARHSYVAWAEYLTANGFVTLIVESLVSRGETHLRDDLPMNLLEDVQGALSFLTALDEVDQHRIGLLGIGMSGWFVQRSLDVNFTRGAHDISFYAGVVVYPHCNPDMELNAPILVLAGGDDTRISLAACRALIDLNKPSEPRTRLKVYPQATHFFDNTAYAKTPELRDEGWVEPGWFAQNHYDPEARADAEREVLDFLRSVGASD</sequence>
<feature type="domain" description="Dienelactone hydrolase" evidence="3">
    <location>
        <begin position="140"/>
        <end position="300"/>
    </location>
</feature>
<dbReference type="InterPro" id="IPR002925">
    <property type="entry name" value="Dienelactn_hydro"/>
</dbReference>
<proteinExistence type="predicted"/>